<dbReference type="AlphaFoldDB" id="A0A0F5JUW4"/>
<feature type="transmembrane region" description="Helical" evidence="7">
    <location>
        <begin position="164"/>
        <end position="182"/>
    </location>
</feature>
<evidence type="ECO:0000313" key="8">
    <source>
        <dbReference type="EMBL" id="KKB61434.1"/>
    </source>
</evidence>
<keyword evidence="9" id="KW-1185">Reference proteome</keyword>
<proteinExistence type="predicted"/>
<accession>A0A0F5JUW4</accession>
<evidence type="ECO:0000256" key="7">
    <source>
        <dbReference type="SAM" id="Phobius"/>
    </source>
</evidence>
<feature type="region of interest" description="Disordered" evidence="6">
    <location>
        <begin position="114"/>
        <end position="135"/>
    </location>
</feature>
<dbReference type="PATRIC" id="fig|28092.6.peg.5471"/>
<protein>
    <recommendedName>
        <fullName evidence="10">TIGR00374 family protein</fullName>
    </recommendedName>
</protein>
<evidence type="ECO:0000313" key="9">
    <source>
        <dbReference type="Proteomes" id="UP000033618"/>
    </source>
</evidence>
<dbReference type="STRING" id="28092.WM40_23295"/>
<dbReference type="OrthoDB" id="8936159at2"/>
<dbReference type="Pfam" id="PF03706">
    <property type="entry name" value="LPG_synthase_TM"/>
    <property type="match status" value="1"/>
</dbReference>
<keyword evidence="4 7" id="KW-1133">Transmembrane helix</keyword>
<evidence type="ECO:0000256" key="3">
    <source>
        <dbReference type="ARBA" id="ARBA00022692"/>
    </source>
</evidence>
<evidence type="ECO:0008006" key="10">
    <source>
        <dbReference type="Google" id="ProtNLM"/>
    </source>
</evidence>
<evidence type="ECO:0000256" key="4">
    <source>
        <dbReference type="ARBA" id="ARBA00022989"/>
    </source>
</evidence>
<organism evidence="8 9">
    <name type="scientific">Robbsia andropogonis</name>
    <dbReference type="NCBI Taxonomy" id="28092"/>
    <lineage>
        <taxon>Bacteria</taxon>
        <taxon>Pseudomonadati</taxon>
        <taxon>Pseudomonadota</taxon>
        <taxon>Betaproteobacteria</taxon>
        <taxon>Burkholderiales</taxon>
        <taxon>Burkholderiaceae</taxon>
        <taxon>Robbsia</taxon>
    </lineage>
</organism>
<feature type="transmembrane region" description="Helical" evidence="7">
    <location>
        <begin position="37"/>
        <end position="61"/>
    </location>
</feature>
<reference evidence="8 9" key="1">
    <citation type="submission" date="2015-03" db="EMBL/GenBank/DDBJ databases">
        <title>Draft Genome Sequence of Burkholderia andropogonis type strain ICMP2807, isolated from Sorghum bicolor.</title>
        <authorList>
            <person name="Lopes-Santos L."/>
            <person name="Castro D.B."/>
            <person name="Ottoboni L.M."/>
            <person name="Park D."/>
            <person name="Weirc B.S."/>
            <person name="Destefano S.A."/>
        </authorList>
    </citation>
    <scope>NUCLEOTIDE SEQUENCE [LARGE SCALE GENOMIC DNA]</scope>
    <source>
        <strain evidence="8 9">ICMP2807</strain>
    </source>
</reference>
<keyword evidence="3 7" id="KW-0812">Transmembrane</keyword>
<feature type="transmembrane region" description="Helical" evidence="7">
    <location>
        <begin position="258"/>
        <end position="279"/>
    </location>
</feature>
<gene>
    <name evidence="8" type="ORF">WM40_23295</name>
</gene>
<comment type="subcellular location">
    <subcellularLocation>
        <location evidence="1">Cell membrane</location>
        <topology evidence="1">Multi-pass membrane protein</topology>
    </subcellularLocation>
</comment>
<evidence type="ECO:0000256" key="2">
    <source>
        <dbReference type="ARBA" id="ARBA00022475"/>
    </source>
</evidence>
<dbReference type="GO" id="GO:0005886">
    <property type="term" value="C:plasma membrane"/>
    <property type="evidence" value="ECO:0007669"/>
    <property type="project" value="UniProtKB-SubCell"/>
</dbReference>
<dbReference type="InterPro" id="IPR022791">
    <property type="entry name" value="L-PG_synthase/AglD"/>
</dbReference>
<evidence type="ECO:0000256" key="5">
    <source>
        <dbReference type="ARBA" id="ARBA00023136"/>
    </source>
</evidence>
<sequence>MKRSAFIALTVGLLLFVALLAWRGVGLIAQTFLTAGWGIVVVALFHILPLFLDSAAAAVLLPRDRSTRRPSASSFWRVTGARWACESVNSLMPAGQMGGPVVMARLLATRSTTAAQRHAPDRSPIPDPIPSRTIDDTAPLPGASHRYDAVDAGAIVTVATTQQMFSQGVFAMLGILALTLHVGTHALIWPLVIAIALFTAAGMLFYKAQRRGLFSWFAGWLARTRIGRNRPTLVAAAAKLDQRIGSVYTNTRTVRASFLLHLVGWIVGTGEVWLAMHFIGHPVTWTEAFILESLGQAIRGAAFAIPGALGVQEGGLLVLAPLLGISPEAAIALSLCKRARELLLGLPGLLYWHWRERTLRRRFLLTAH</sequence>
<dbReference type="NCBIfam" id="TIGR03476">
    <property type="entry name" value="HpnL"/>
    <property type="match status" value="1"/>
</dbReference>
<name>A0A0F5JUW4_9BURK</name>
<evidence type="ECO:0000256" key="6">
    <source>
        <dbReference type="SAM" id="MobiDB-lite"/>
    </source>
</evidence>
<dbReference type="Proteomes" id="UP000033618">
    <property type="component" value="Unassembled WGS sequence"/>
</dbReference>
<feature type="transmembrane region" description="Helical" evidence="7">
    <location>
        <begin position="188"/>
        <end position="206"/>
    </location>
</feature>
<evidence type="ECO:0000256" key="1">
    <source>
        <dbReference type="ARBA" id="ARBA00004651"/>
    </source>
</evidence>
<dbReference type="RefSeq" id="WP_024902397.1">
    <property type="nucleotide sequence ID" value="NZ_CADFGU010000001.1"/>
</dbReference>
<comment type="caution">
    <text evidence="8">The sequence shown here is derived from an EMBL/GenBank/DDBJ whole genome shotgun (WGS) entry which is preliminary data.</text>
</comment>
<dbReference type="EMBL" id="LAQU01000043">
    <property type="protein sequence ID" value="KKB61434.1"/>
    <property type="molecule type" value="Genomic_DNA"/>
</dbReference>
<keyword evidence="2" id="KW-1003">Cell membrane</keyword>
<keyword evidence="5 7" id="KW-0472">Membrane</keyword>